<proteinExistence type="predicted"/>
<dbReference type="Gene3D" id="3.30.420.40">
    <property type="match status" value="2"/>
</dbReference>
<evidence type="ECO:0000256" key="1">
    <source>
        <dbReference type="ARBA" id="ARBA00022741"/>
    </source>
</evidence>
<dbReference type="FunFam" id="3.30.420.40:FF:000026">
    <property type="entry name" value="Heat shock protein 70"/>
    <property type="match status" value="1"/>
</dbReference>
<evidence type="ECO:0000256" key="3">
    <source>
        <dbReference type="SAM" id="MobiDB-lite"/>
    </source>
</evidence>
<keyword evidence="1" id="KW-0547">Nucleotide-binding</keyword>
<dbReference type="FunFam" id="3.90.640.10:FF:000134">
    <property type="entry name" value="Heat shock cognate 71 kDa protein"/>
    <property type="match status" value="1"/>
</dbReference>
<dbReference type="EMBL" id="MN740795">
    <property type="protein sequence ID" value="QHU12044.1"/>
    <property type="molecule type" value="Genomic_DNA"/>
</dbReference>
<dbReference type="InterPro" id="IPR018181">
    <property type="entry name" value="Heat_shock_70_CS"/>
</dbReference>
<dbReference type="AlphaFoldDB" id="A0A6C0K7F2"/>
<dbReference type="FunFam" id="2.60.34.10:FF:000002">
    <property type="entry name" value="Heat shock 70 kDa"/>
    <property type="match status" value="1"/>
</dbReference>
<dbReference type="PROSITE" id="PS00329">
    <property type="entry name" value="HSP70_2"/>
    <property type="match status" value="1"/>
</dbReference>
<dbReference type="GO" id="GO:0140662">
    <property type="term" value="F:ATP-dependent protein folding chaperone"/>
    <property type="evidence" value="ECO:0007669"/>
    <property type="project" value="InterPro"/>
</dbReference>
<reference evidence="4" key="1">
    <citation type="journal article" date="2020" name="Nature">
        <title>Giant virus diversity and host interactions through global metagenomics.</title>
        <authorList>
            <person name="Schulz F."/>
            <person name="Roux S."/>
            <person name="Paez-Espino D."/>
            <person name="Jungbluth S."/>
            <person name="Walsh D.A."/>
            <person name="Denef V.J."/>
            <person name="McMahon K.D."/>
            <person name="Konstantinidis K.T."/>
            <person name="Eloe-Fadrosh E.A."/>
            <person name="Kyrpides N.C."/>
            <person name="Woyke T."/>
        </authorList>
    </citation>
    <scope>NUCLEOTIDE SEQUENCE</scope>
    <source>
        <strain evidence="4">GVMAG-S-1101169-75</strain>
    </source>
</reference>
<dbReference type="PANTHER" id="PTHR19375">
    <property type="entry name" value="HEAT SHOCK PROTEIN 70KDA"/>
    <property type="match status" value="1"/>
</dbReference>
<protein>
    <submittedName>
        <fullName evidence="4">Uncharacterized protein</fullName>
    </submittedName>
</protein>
<dbReference type="InterPro" id="IPR043129">
    <property type="entry name" value="ATPase_NBD"/>
</dbReference>
<dbReference type="InterPro" id="IPR029047">
    <property type="entry name" value="HSP70_peptide-bd_sf"/>
</dbReference>
<evidence type="ECO:0000256" key="2">
    <source>
        <dbReference type="ARBA" id="ARBA00022840"/>
    </source>
</evidence>
<accession>A0A6C0K7F2</accession>
<dbReference type="PROSITE" id="PS00297">
    <property type="entry name" value="HSP70_1"/>
    <property type="match status" value="1"/>
</dbReference>
<organism evidence="4">
    <name type="scientific">viral metagenome</name>
    <dbReference type="NCBI Taxonomy" id="1070528"/>
    <lineage>
        <taxon>unclassified sequences</taxon>
        <taxon>metagenomes</taxon>
        <taxon>organismal metagenomes</taxon>
    </lineage>
</organism>
<dbReference type="GO" id="GO:0005524">
    <property type="term" value="F:ATP binding"/>
    <property type="evidence" value="ECO:0007669"/>
    <property type="project" value="UniProtKB-KW"/>
</dbReference>
<feature type="region of interest" description="Disordered" evidence="3">
    <location>
        <begin position="605"/>
        <end position="651"/>
    </location>
</feature>
<name>A0A6C0K7F2_9ZZZZ</name>
<dbReference type="InterPro" id="IPR013126">
    <property type="entry name" value="Hsp_70_fam"/>
</dbReference>
<dbReference type="NCBIfam" id="NF001413">
    <property type="entry name" value="PRK00290.1"/>
    <property type="match status" value="1"/>
</dbReference>
<dbReference type="PROSITE" id="PS01036">
    <property type="entry name" value="HSP70_3"/>
    <property type="match status" value="1"/>
</dbReference>
<dbReference type="InterPro" id="IPR029048">
    <property type="entry name" value="HSP70_C_sf"/>
</dbReference>
<dbReference type="Gene3D" id="2.60.34.10">
    <property type="entry name" value="Substrate Binding Domain Of DNAk, Chain A, domain 1"/>
    <property type="match status" value="1"/>
</dbReference>
<sequence length="651" mass="71544">MAETAQSVQNKRVIGIDLGTTYSCVGTWQNDRVEIITNDQGNRTTPSWVAFSEERLVGEAAKNQATMNPENTIFDAKRFIGKRFDDTTVTNDIKHMSCTVINKNNKPYFSVNYKEEKKELSPEEVSAMVLGKMKQIAEAYLGGDVVDCVVTVPAYFNDASRQATKDAGVIAGLNVLRIINEPTAAAIAYGLDKCADGKEKNILVYDFGGGTFDVSLLNLSDGVFEVKATAGDVHLGGEDLDQILVEHCIAEFKKKSGLDVSNEKRARRRLHAACERAKRTLSASTTAPIELDSLYQGIDFLYTLTRARFESLVGDVLRKTLDPVVKVLEDAKLGKAQVDDVILVGGSTRIPKVQSLLRDFFGKEPNTGINPDECVAYGATVQAAILGGIESEKTSNLLLLDVTPLSIGIETAGEVSTVMIKRGTTIPCKKQMTFSTYADNQPKCTIKILEGERQRSRDNNVLGSFDLEGIPPMPRGVPQISITYDISADGILNVSAECTNASGVSKNLTISNDKNRLSQEEIDRMVGDAEKYKEEDERFKENRDAFNAYESLLYSQKTNIPESSDPNVKKILDKIDEELQWLSYNPSATKAEITERQDAFQTYLKENSVEPPRPEGAPEPPADVEELDGEEEEGEGKEASTPSEPVIEEVD</sequence>
<dbReference type="SUPFAM" id="SSF100920">
    <property type="entry name" value="Heat shock protein 70kD (HSP70), peptide-binding domain"/>
    <property type="match status" value="1"/>
</dbReference>
<dbReference type="Pfam" id="PF00012">
    <property type="entry name" value="HSP70"/>
    <property type="match status" value="1"/>
</dbReference>
<evidence type="ECO:0000313" key="4">
    <source>
        <dbReference type="EMBL" id="QHU12044.1"/>
    </source>
</evidence>
<keyword evidence="2" id="KW-0067">ATP-binding</keyword>
<dbReference type="PRINTS" id="PR00301">
    <property type="entry name" value="HEATSHOCK70"/>
</dbReference>
<dbReference type="Gene3D" id="3.90.640.10">
    <property type="entry name" value="Actin, Chain A, domain 4"/>
    <property type="match status" value="1"/>
</dbReference>
<feature type="compositionally biased region" description="Acidic residues" evidence="3">
    <location>
        <begin position="622"/>
        <end position="635"/>
    </location>
</feature>
<dbReference type="SUPFAM" id="SSF53067">
    <property type="entry name" value="Actin-like ATPase domain"/>
    <property type="match status" value="2"/>
</dbReference>
<dbReference type="SUPFAM" id="SSF100934">
    <property type="entry name" value="Heat shock protein 70kD (HSP70), C-terminal subdomain"/>
    <property type="match status" value="1"/>
</dbReference>
<dbReference type="FunFam" id="3.30.30.30:FF:000003">
    <property type="entry name" value="Heat shock protein 9"/>
    <property type="match status" value="1"/>
</dbReference>